<protein>
    <recommendedName>
        <fullName evidence="2">FHA domain-containing protein</fullName>
    </recommendedName>
</protein>
<dbReference type="OrthoDB" id="5348546at2759"/>
<dbReference type="InterPro" id="IPR000253">
    <property type="entry name" value="FHA_dom"/>
</dbReference>
<dbReference type="EMBL" id="MU001817">
    <property type="protein sequence ID" value="KAF2796979.1"/>
    <property type="molecule type" value="Genomic_DNA"/>
</dbReference>
<feature type="compositionally biased region" description="Low complexity" evidence="1">
    <location>
        <begin position="1"/>
        <end position="11"/>
    </location>
</feature>
<keyword evidence="4" id="KW-1185">Reference proteome</keyword>
<proteinExistence type="predicted"/>
<feature type="region of interest" description="Disordered" evidence="1">
    <location>
        <begin position="1"/>
        <end position="83"/>
    </location>
</feature>
<feature type="domain" description="FHA" evidence="2">
    <location>
        <begin position="119"/>
        <end position="172"/>
    </location>
</feature>
<sequence>MSSSPHSSRGSRVPAESTEPREELTRKPSLLPAFEPLSSSPFPRPQSAKRKYNGDSPSLPKQQLRYYPTPVPTSSTGILHSSSPRNELADLARSISALSERVPLGDVPSVDLPANGEVLRMGRSSNSSDYQLSANRLISRVHVQAAYHAPSASNPSPWVEVECLGWNGAKIHCRGQVYELGKGAAWMSEDPEAEIMLDVQDARVMILWPATLSENKSSWDSEDDFTPTRRATLDHFASSPPIIPRSPVSQSPIRQPVFAGLTAPSPAPVLVFEDPDAGEENPVPDSPTPADETFIRPNASRSASIQDSPAREIKVQSSFLSSLASDDFSDADEENDPVVHSFGPFGENLLPRFESFSATTPTQASTSAQRRRRPVLTSESPLRRPNFKNSPIKNHVINQLAYSRLHSQPLSAIHGNLPAELKACAAKSSDDQNEASTSASVSASASASTATTHLSTQDLKRLMDDIPCVGEIPRSGKDAAGKPLENEFYYVPEMDTDLMRRDAVTGGMRGTGLRAVRKSHKQYYWKRPRH</sequence>
<organism evidence="3 4">
    <name type="scientific">Melanomma pulvis-pyrius CBS 109.77</name>
    <dbReference type="NCBI Taxonomy" id="1314802"/>
    <lineage>
        <taxon>Eukaryota</taxon>
        <taxon>Fungi</taxon>
        <taxon>Dikarya</taxon>
        <taxon>Ascomycota</taxon>
        <taxon>Pezizomycotina</taxon>
        <taxon>Dothideomycetes</taxon>
        <taxon>Pleosporomycetidae</taxon>
        <taxon>Pleosporales</taxon>
        <taxon>Melanommataceae</taxon>
        <taxon>Melanomma</taxon>
    </lineage>
</organism>
<accession>A0A6A6XKM1</accession>
<evidence type="ECO:0000259" key="2">
    <source>
        <dbReference type="PROSITE" id="PS50006"/>
    </source>
</evidence>
<feature type="compositionally biased region" description="Low complexity" evidence="1">
    <location>
        <begin position="435"/>
        <end position="452"/>
    </location>
</feature>
<feature type="compositionally biased region" description="Polar residues" evidence="1">
    <location>
        <begin position="72"/>
        <end position="83"/>
    </location>
</feature>
<gene>
    <name evidence="3" type="ORF">K505DRAFT_236495</name>
</gene>
<feature type="region of interest" description="Disordered" evidence="1">
    <location>
        <begin position="268"/>
        <end position="295"/>
    </location>
</feature>
<dbReference type="AlphaFoldDB" id="A0A6A6XKM1"/>
<evidence type="ECO:0000313" key="3">
    <source>
        <dbReference type="EMBL" id="KAF2796979.1"/>
    </source>
</evidence>
<feature type="compositionally biased region" description="Low complexity" evidence="1">
    <location>
        <begin position="358"/>
        <end position="368"/>
    </location>
</feature>
<dbReference type="Proteomes" id="UP000799757">
    <property type="component" value="Unassembled WGS sequence"/>
</dbReference>
<name>A0A6A6XKM1_9PLEO</name>
<evidence type="ECO:0000313" key="4">
    <source>
        <dbReference type="Proteomes" id="UP000799757"/>
    </source>
</evidence>
<dbReference type="PROSITE" id="PS50006">
    <property type="entry name" value="FHA_DOMAIN"/>
    <property type="match status" value="1"/>
</dbReference>
<reference evidence="3" key="1">
    <citation type="journal article" date="2020" name="Stud. Mycol.">
        <title>101 Dothideomycetes genomes: a test case for predicting lifestyles and emergence of pathogens.</title>
        <authorList>
            <person name="Haridas S."/>
            <person name="Albert R."/>
            <person name="Binder M."/>
            <person name="Bloem J."/>
            <person name="Labutti K."/>
            <person name="Salamov A."/>
            <person name="Andreopoulos B."/>
            <person name="Baker S."/>
            <person name="Barry K."/>
            <person name="Bills G."/>
            <person name="Bluhm B."/>
            <person name="Cannon C."/>
            <person name="Castanera R."/>
            <person name="Culley D."/>
            <person name="Daum C."/>
            <person name="Ezra D."/>
            <person name="Gonzalez J."/>
            <person name="Henrissat B."/>
            <person name="Kuo A."/>
            <person name="Liang C."/>
            <person name="Lipzen A."/>
            <person name="Lutzoni F."/>
            <person name="Magnuson J."/>
            <person name="Mondo S."/>
            <person name="Nolan M."/>
            <person name="Ohm R."/>
            <person name="Pangilinan J."/>
            <person name="Park H.-J."/>
            <person name="Ramirez L."/>
            <person name="Alfaro M."/>
            <person name="Sun H."/>
            <person name="Tritt A."/>
            <person name="Yoshinaga Y."/>
            <person name="Zwiers L.-H."/>
            <person name="Turgeon B."/>
            <person name="Goodwin S."/>
            <person name="Spatafora J."/>
            <person name="Crous P."/>
            <person name="Grigoriev I."/>
        </authorList>
    </citation>
    <scope>NUCLEOTIDE SEQUENCE</scope>
    <source>
        <strain evidence="3">CBS 109.77</strain>
    </source>
</reference>
<feature type="region of interest" description="Disordered" evidence="1">
    <location>
        <begin position="435"/>
        <end position="456"/>
    </location>
</feature>
<evidence type="ECO:0000256" key="1">
    <source>
        <dbReference type="SAM" id="MobiDB-lite"/>
    </source>
</evidence>
<feature type="region of interest" description="Disordered" evidence="1">
    <location>
        <begin position="358"/>
        <end position="390"/>
    </location>
</feature>